<keyword evidence="1" id="KW-0472">Membrane</keyword>
<keyword evidence="1" id="KW-0812">Transmembrane</keyword>
<comment type="caution">
    <text evidence="3">The sequence shown here is derived from an EMBL/GenBank/DDBJ whole genome shotgun (WGS) entry which is preliminary data.</text>
</comment>
<evidence type="ECO:0000256" key="1">
    <source>
        <dbReference type="SAM" id="Phobius"/>
    </source>
</evidence>
<feature type="transmembrane region" description="Helical" evidence="1">
    <location>
        <begin position="25"/>
        <end position="43"/>
    </location>
</feature>
<dbReference type="PANTHER" id="PTHR32026:SF10">
    <property type="entry name" value="METHYLTRANSFERASE-LIKE PROTEIN 24-RELATED"/>
    <property type="match status" value="1"/>
</dbReference>
<dbReference type="OrthoDB" id="2011676at2759"/>
<protein>
    <submittedName>
        <fullName evidence="3">Pfam:DUF672</fullName>
    </submittedName>
</protein>
<keyword evidence="1" id="KW-1133">Transmembrane helix</keyword>
<accession>A0A9N8H3B6</accession>
<evidence type="ECO:0000313" key="3">
    <source>
        <dbReference type="EMBL" id="CAB9500453.1"/>
    </source>
</evidence>
<dbReference type="EMBL" id="CAICTM010000083">
    <property type="protein sequence ID" value="CAB9500453.1"/>
    <property type="molecule type" value="Genomic_DNA"/>
</dbReference>
<organism evidence="3 4">
    <name type="scientific">Seminavis robusta</name>
    <dbReference type="NCBI Taxonomy" id="568900"/>
    <lineage>
        <taxon>Eukaryota</taxon>
        <taxon>Sar</taxon>
        <taxon>Stramenopiles</taxon>
        <taxon>Ochrophyta</taxon>
        <taxon>Bacillariophyta</taxon>
        <taxon>Bacillariophyceae</taxon>
        <taxon>Bacillariophycidae</taxon>
        <taxon>Naviculales</taxon>
        <taxon>Naviculaceae</taxon>
        <taxon>Seminavis</taxon>
    </lineage>
</organism>
<dbReference type="AlphaFoldDB" id="A0A9N8H3B6"/>
<evidence type="ECO:0000313" key="4">
    <source>
        <dbReference type="Proteomes" id="UP001153069"/>
    </source>
</evidence>
<sequence>MTVISSPQPLPPVQSPSKARSKLMFYGRFIFVSTIFLTGFYSGSLRGNPQFQPNNMLLADCNQKQTIWGKAGAPSVQICNQNPYQKSLLPGNTLASAEYKAQKWLANKTNVRDAMYWNSYGKYTHDKFDAFDVMAPCSFKCTGECREDTSKIVCGAETLQPGCIIYSIGSNNNWVFEEKIYDMTPCEIHTFDCTGPTYRFQPPARISDRHRFHHICLAAESVPPPEHPEPDVSGDYGVVGAMKTLQSIQKQLNHTRLDLLKLDIEGFEWPIFESWPELDNLEASSKVALPMQILMEVHYRTAMHELWPEKGVIFKDEVDIVEFQAHLLRMGYVVAHRDDNMECPHCTELTLLRHKCVVA</sequence>
<proteinExistence type="predicted"/>
<feature type="domain" description="Methyltransferase" evidence="2">
    <location>
        <begin position="142"/>
        <end position="351"/>
    </location>
</feature>
<dbReference type="InterPro" id="IPR026913">
    <property type="entry name" value="METTL24"/>
</dbReference>
<dbReference type="Pfam" id="PF13383">
    <property type="entry name" value="Methyltransf_22"/>
    <property type="match status" value="1"/>
</dbReference>
<name>A0A9N8H3B6_9STRA</name>
<keyword evidence="4" id="KW-1185">Reference proteome</keyword>
<dbReference type="Proteomes" id="UP001153069">
    <property type="component" value="Unassembled WGS sequence"/>
</dbReference>
<dbReference type="InterPro" id="IPR025714">
    <property type="entry name" value="Methyltranfer_dom"/>
</dbReference>
<evidence type="ECO:0000259" key="2">
    <source>
        <dbReference type="Pfam" id="PF13383"/>
    </source>
</evidence>
<dbReference type="PANTHER" id="PTHR32026">
    <property type="entry name" value="METHYLTRANSFERASE-LIKE PROTEIN 24"/>
    <property type="match status" value="1"/>
</dbReference>
<reference evidence="3" key="1">
    <citation type="submission" date="2020-06" db="EMBL/GenBank/DDBJ databases">
        <authorList>
            <consortium name="Plant Systems Biology data submission"/>
        </authorList>
    </citation>
    <scope>NUCLEOTIDE SEQUENCE</scope>
    <source>
        <strain evidence="3">D6</strain>
    </source>
</reference>
<gene>
    <name evidence="3" type="ORF">SEMRO_84_G044760.1</name>
</gene>